<keyword evidence="3" id="KW-1185">Reference proteome</keyword>
<protein>
    <submittedName>
        <fullName evidence="1">Uncharacterized protein</fullName>
    </submittedName>
</protein>
<organism evidence="1">
    <name type="scientific">Kwoniella bestiolae CBS 10118</name>
    <dbReference type="NCBI Taxonomy" id="1296100"/>
    <lineage>
        <taxon>Eukaryota</taxon>
        <taxon>Fungi</taxon>
        <taxon>Dikarya</taxon>
        <taxon>Basidiomycota</taxon>
        <taxon>Agaricomycotina</taxon>
        <taxon>Tremellomycetes</taxon>
        <taxon>Tremellales</taxon>
        <taxon>Cryptococcaceae</taxon>
        <taxon>Kwoniella</taxon>
    </lineage>
</organism>
<proteinExistence type="predicted"/>
<dbReference type="KEGG" id="kbi:30210606"/>
<dbReference type="VEuPathDB" id="FungiDB:I302_06207"/>
<gene>
    <name evidence="1" type="ORF">I302_06207</name>
    <name evidence="2" type="ORF">I302_106534</name>
</gene>
<accession>A0A1B9G156</accession>
<evidence type="ECO:0000313" key="1">
    <source>
        <dbReference type="EMBL" id="OCF24746.1"/>
    </source>
</evidence>
<dbReference type="EMBL" id="KI894022">
    <property type="protein sequence ID" value="OCF24746.1"/>
    <property type="molecule type" value="Genomic_DNA"/>
</dbReference>
<reference evidence="1" key="3">
    <citation type="submission" date="2014-01" db="EMBL/GenBank/DDBJ databases">
        <title>Evolution of pathogenesis and genome organization in the Tremellales.</title>
        <authorList>
            <person name="Cuomo C."/>
            <person name="Litvintseva A."/>
            <person name="Heitman J."/>
            <person name="Chen Y."/>
            <person name="Sun S."/>
            <person name="Springer D."/>
            <person name="Dromer F."/>
            <person name="Young S."/>
            <person name="Zeng Q."/>
            <person name="Chapman S."/>
            <person name="Gujja S."/>
            <person name="Saif S."/>
            <person name="Birren B."/>
        </authorList>
    </citation>
    <scope>NUCLEOTIDE SEQUENCE</scope>
    <source>
        <strain evidence="1">CBS 10118</strain>
    </source>
</reference>
<reference evidence="2" key="4">
    <citation type="submission" date="2024-02" db="EMBL/GenBank/DDBJ databases">
        <title>Comparative genomics of Cryptococcus and Kwoniella reveals pathogenesis evolution and contrasting modes of karyotype evolution via chromosome fusion or intercentromeric recombination.</title>
        <authorList>
            <person name="Coelho M.A."/>
            <person name="David-Palma M."/>
            <person name="Shea T."/>
            <person name="Bowers K."/>
            <person name="McGinley-Smith S."/>
            <person name="Mohammad A.W."/>
            <person name="Gnirke A."/>
            <person name="Yurkov A.M."/>
            <person name="Nowrousian M."/>
            <person name="Sun S."/>
            <person name="Cuomo C.A."/>
            <person name="Heitman J."/>
        </authorList>
    </citation>
    <scope>NUCLEOTIDE SEQUENCE</scope>
    <source>
        <strain evidence="2">CBS 10118</strain>
    </source>
</reference>
<dbReference type="EMBL" id="CP144545">
    <property type="protein sequence ID" value="WVW84500.1"/>
    <property type="molecule type" value="Genomic_DNA"/>
</dbReference>
<evidence type="ECO:0000313" key="3">
    <source>
        <dbReference type="Proteomes" id="UP000092730"/>
    </source>
</evidence>
<reference evidence="2" key="2">
    <citation type="submission" date="2013-07" db="EMBL/GenBank/DDBJ databases">
        <authorList>
            <consortium name="The Broad Institute Genome Sequencing Platform"/>
            <person name="Cuomo C."/>
            <person name="Litvintseva A."/>
            <person name="Chen Y."/>
            <person name="Heitman J."/>
            <person name="Sun S."/>
            <person name="Springer D."/>
            <person name="Dromer F."/>
            <person name="Young S.K."/>
            <person name="Zeng Q."/>
            <person name="Gargeya S."/>
            <person name="Fitzgerald M."/>
            <person name="Abouelleil A."/>
            <person name="Alvarado L."/>
            <person name="Berlin A.M."/>
            <person name="Chapman S.B."/>
            <person name="Dewar J."/>
            <person name="Goldberg J."/>
            <person name="Griggs A."/>
            <person name="Gujja S."/>
            <person name="Hansen M."/>
            <person name="Howarth C."/>
            <person name="Imamovic A."/>
            <person name="Larimer J."/>
            <person name="McCowan C."/>
            <person name="Murphy C."/>
            <person name="Pearson M."/>
            <person name="Priest M."/>
            <person name="Roberts A."/>
            <person name="Saif S."/>
            <person name="Shea T."/>
            <person name="Sykes S."/>
            <person name="Wortman J."/>
            <person name="Nusbaum C."/>
            <person name="Birren B."/>
        </authorList>
    </citation>
    <scope>NUCLEOTIDE SEQUENCE</scope>
    <source>
        <strain evidence="2">CBS 10118</strain>
    </source>
</reference>
<dbReference type="RefSeq" id="XP_019045816.1">
    <property type="nucleotide sequence ID" value="XM_019192819.1"/>
</dbReference>
<reference evidence="1" key="1">
    <citation type="submission" date="2013-07" db="EMBL/GenBank/DDBJ databases">
        <title>The Genome Sequence of Cryptococcus bestiolae CBS10118.</title>
        <authorList>
            <consortium name="The Broad Institute Genome Sequencing Platform"/>
            <person name="Cuomo C."/>
            <person name="Litvintseva A."/>
            <person name="Chen Y."/>
            <person name="Heitman J."/>
            <person name="Sun S."/>
            <person name="Springer D."/>
            <person name="Dromer F."/>
            <person name="Young S.K."/>
            <person name="Zeng Q."/>
            <person name="Gargeya S."/>
            <person name="Fitzgerald M."/>
            <person name="Abouelleil A."/>
            <person name="Alvarado L."/>
            <person name="Berlin A.M."/>
            <person name="Chapman S.B."/>
            <person name="Dewar J."/>
            <person name="Goldberg J."/>
            <person name="Griggs A."/>
            <person name="Gujja S."/>
            <person name="Hansen M."/>
            <person name="Howarth C."/>
            <person name="Imamovic A."/>
            <person name="Larimer J."/>
            <person name="McCowan C."/>
            <person name="Murphy C."/>
            <person name="Pearson M."/>
            <person name="Priest M."/>
            <person name="Roberts A."/>
            <person name="Saif S."/>
            <person name="Shea T."/>
            <person name="Sykes S."/>
            <person name="Wortman J."/>
            <person name="Nusbaum C."/>
            <person name="Birren B."/>
        </authorList>
    </citation>
    <scope>NUCLEOTIDE SEQUENCE [LARGE SCALE GENOMIC DNA]</scope>
    <source>
        <strain evidence="1">CBS 10118</strain>
    </source>
</reference>
<name>A0A1B9G156_9TREE</name>
<dbReference type="AlphaFoldDB" id="A0A1B9G156"/>
<dbReference type="Proteomes" id="UP000092730">
    <property type="component" value="Chromosome 5"/>
</dbReference>
<sequence length="126" mass="13667">MSTQGNITHDSLQTNTTGVRPKGGDFSWYHYDEIAKAWVMHTPIVELTGTTPPEDEIRTKDMMITITAKGRIVTITPTKGGTAKDTTMKMAMNIQEGTILPTGTTGAIRLHIPANVNTNLLQVGAE</sequence>
<evidence type="ECO:0000313" key="2">
    <source>
        <dbReference type="EMBL" id="WVW84500.1"/>
    </source>
</evidence>
<dbReference type="GeneID" id="30210606"/>